<organism evidence="2 3">
    <name type="scientific">Fibrisoma limi BUZ 3</name>
    <dbReference type="NCBI Taxonomy" id="1185876"/>
    <lineage>
        <taxon>Bacteria</taxon>
        <taxon>Pseudomonadati</taxon>
        <taxon>Bacteroidota</taxon>
        <taxon>Cytophagia</taxon>
        <taxon>Cytophagales</taxon>
        <taxon>Spirosomataceae</taxon>
        <taxon>Fibrisoma</taxon>
    </lineage>
</organism>
<evidence type="ECO:0000259" key="1">
    <source>
        <dbReference type="Pfam" id="PF06439"/>
    </source>
</evidence>
<proteinExistence type="predicted"/>
<accession>I2GDB2</accession>
<feature type="domain" description="3-keto-alpha-glucoside-1,2-lyase/3-keto-2-hydroxy-glucal hydratase" evidence="1">
    <location>
        <begin position="51"/>
        <end position="256"/>
    </location>
</feature>
<dbReference type="Gene3D" id="2.60.120.560">
    <property type="entry name" value="Exo-inulinase, domain 1"/>
    <property type="match status" value="1"/>
</dbReference>
<dbReference type="eggNOG" id="COG2133">
    <property type="taxonomic scope" value="Bacteria"/>
</dbReference>
<evidence type="ECO:0000313" key="2">
    <source>
        <dbReference type="EMBL" id="CCH51886.1"/>
    </source>
</evidence>
<gene>
    <name evidence="2" type="ORF">BN8_00844</name>
</gene>
<evidence type="ECO:0000313" key="3">
    <source>
        <dbReference type="Proteomes" id="UP000009309"/>
    </source>
</evidence>
<dbReference type="EMBL" id="CAIT01000004">
    <property type="protein sequence ID" value="CCH51886.1"/>
    <property type="molecule type" value="Genomic_DNA"/>
</dbReference>
<keyword evidence="3" id="KW-1185">Reference proteome</keyword>
<dbReference type="InterPro" id="IPR010496">
    <property type="entry name" value="AL/BT2_dom"/>
</dbReference>
<dbReference type="STRING" id="1185876.BN8_00844"/>
<dbReference type="GO" id="GO:0016787">
    <property type="term" value="F:hydrolase activity"/>
    <property type="evidence" value="ECO:0007669"/>
    <property type="project" value="InterPro"/>
</dbReference>
<sequence length="258" mass="28890">MQLNFGLFAIDDNTNANPFSTMKKTSLILVGLLAGAVALPGFRTTYEAPGKWVTLFDGKAVKGWHSYLKDRAIGWNVENGTLTPDGTGGDLVTDKEYENFDLEFEFKLPKGSNSGVVYKIIESPDNKTTYMSGPEYQVIDDEFYRVKDAQGNSTKLKGSQLTGANYDMMAPSDLTAVKPAGEWNKGRIVVNNNHVEHYLNGKKVVDYQYGTDEWKAMVAKSKFANWAYATPHAKGKIALQNHSPDEKVWYRNIRIREL</sequence>
<comment type="caution">
    <text evidence="2">The sequence shown here is derived from an EMBL/GenBank/DDBJ whole genome shotgun (WGS) entry which is preliminary data.</text>
</comment>
<protein>
    <recommendedName>
        <fullName evidence="1">3-keto-alpha-glucoside-1,2-lyase/3-keto-2-hydroxy-glucal hydratase domain-containing protein</fullName>
    </recommendedName>
</protein>
<name>I2GDB2_9BACT</name>
<dbReference type="Proteomes" id="UP000009309">
    <property type="component" value="Unassembled WGS sequence"/>
</dbReference>
<dbReference type="AlphaFoldDB" id="I2GDB2"/>
<reference evidence="2 3" key="1">
    <citation type="journal article" date="2012" name="J. Bacteriol.">
        <title>Genome Sequence of the Filamentous Bacterium Fibrisoma limi BUZ 3T.</title>
        <authorList>
            <person name="Filippini M."/>
            <person name="Qi W."/>
            <person name="Jaenicke S."/>
            <person name="Goesmann A."/>
            <person name="Smits T.H."/>
            <person name="Bagheri H.C."/>
        </authorList>
    </citation>
    <scope>NUCLEOTIDE SEQUENCE [LARGE SCALE GENOMIC DNA]</scope>
    <source>
        <strain evidence="3">BUZ 3T</strain>
    </source>
</reference>
<dbReference type="Pfam" id="PF06439">
    <property type="entry name" value="3keto-disac_hyd"/>
    <property type="match status" value="1"/>
</dbReference>